<dbReference type="Proteomes" id="UP001306508">
    <property type="component" value="Unassembled WGS sequence"/>
</dbReference>
<keyword evidence="4" id="KW-0479">Metal-binding</keyword>
<dbReference type="PANTHER" id="PTHR24388">
    <property type="entry name" value="ZINC FINGER PROTEIN"/>
    <property type="match status" value="1"/>
</dbReference>
<accession>A0AAN7WQE8</accession>
<keyword evidence="11" id="KW-0539">Nucleus</keyword>
<keyword evidence="17" id="KW-1185">Reference proteome</keyword>
<feature type="domain" description="C2H2-type" evidence="15">
    <location>
        <begin position="135"/>
        <end position="162"/>
    </location>
</feature>
<evidence type="ECO:0000256" key="6">
    <source>
        <dbReference type="ARBA" id="ARBA00022771"/>
    </source>
</evidence>
<evidence type="ECO:0000256" key="5">
    <source>
        <dbReference type="ARBA" id="ARBA00022737"/>
    </source>
</evidence>
<feature type="region of interest" description="Disordered" evidence="14">
    <location>
        <begin position="311"/>
        <end position="336"/>
    </location>
</feature>
<comment type="caution">
    <text evidence="16">The sequence shown here is derived from an EMBL/GenBank/DDBJ whole genome shotgun (WGS) entry which is preliminary data.</text>
</comment>
<dbReference type="PANTHER" id="PTHR24388:SF54">
    <property type="entry name" value="PROTEIN ESCARGOT"/>
    <property type="match status" value="1"/>
</dbReference>
<evidence type="ECO:0000256" key="10">
    <source>
        <dbReference type="ARBA" id="ARBA00023163"/>
    </source>
</evidence>
<evidence type="ECO:0000313" key="16">
    <source>
        <dbReference type="EMBL" id="KAK5781572.1"/>
    </source>
</evidence>
<sequence>MGSENTAISNDVEDTTTFPTLETLKHVSNSENINIQSTTPLSLTLNSTSTRDLFSDTESVTSTTSTSSSRLKKYFCDYDGCDKSFTRPSLLTHHQQTAHQGLRPFPCNQCDKNFTRKSHLERHLISHLNDKDKPFHCSVCSKGCATRQQLKRHEVTHTKSFKCPYEGCIEAFYKHPQLRSHILSFHLNQLKCNICEKSFQRPYRLRHHMEKHHNPNNLNPYSCNFSSCSQSFKTWTALQCHIKNDHPKLECPICNRHLVGEDGLKMHMKIHDDSIIMRKNWSCPLCKINFIKKVDLIEHYRSEHSDIPFSFTNKEPETDEIGQNKRPVHKSIPNLDYEPNNIQNQINLENYLKQKNNSGIKLLLNTVGRKFKCTFQGCQRTFKTQEKFDMHINKHKIHQLKLLVLEEKEARLKQNDVT</sequence>
<dbReference type="InterPro" id="IPR013087">
    <property type="entry name" value="Znf_C2H2_type"/>
</dbReference>
<dbReference type="Pfam" id="PF13894">
    <property type="entry name" value="zf-C2H2_4"/>
    <property type="match status" value="1"/>
</dbReference>
<feature type="domain" description="C2H2-type" evidence="15">
    <location>
        <begin position="371"/>
        <end position="395"/>
    </location>
</feature>
<feature type="domain" description="C2H2-type" evidence="15">
    <location>
        <begin position="74"/>
        <end position="104"/>
    </location>
</feature>
<dbReference type="InterPro" id="IPR050527">
    <property type="entry name" value="Snail/Krueppel_Znf"/>
</dbReference>
<dbReference type="Pfam" id="PF00096">
    <property type="entry name" value="zf-C2H2"/>
    <property type="match status" value="2"/>
</dbReference>
<feature type="domain" description="C2H2-type" evidence="15">
    <location>
        <begin position="190"/>
        <end position="217"/>
    </location>
</feature>
<organism evidence="16 17">
    <name type="scientific">Arxiozyma heterogenica</name>
    <dbReference type="NCBI Taxonomy" id="278026"/>
    <lineage>
        <taxon>Eukaryota</taxon>
        <taxon>Fungi</taxon>
        <taxon>Dikarya</taxon>
        <taxon>Ascomycota</taxon>
        <taxon>Saccharomycotina</taxon>
        <taxon>Saccharomycetes</taxon>
        <taxon>Saccharomycetales</taxon>
        <taxon>Saccharomycetaceae</taxon>
        <taxon>Arxiozyma</taxon>
    </lineage>
</organism>
<keyword evidence="7" id="KW-0862">Zinc</keyword>
<dbReference type="InterPro" id="IPR036236">
    <property type="entry name" value="Znf_C2H2_sf"/>
</dbReference>
<evidence type="ECO:0000259" key="15">
    <source>
        <dbReference type="PROSITE" id="PS50157"/>
    </source>
</evidence>
<evidence type="ECO:0000256" key="3">
    <source>
        <dbReference type="ARBA" id="ARBA00006991"/>
    </source>
</evidence>
<comment type="similarity">
    <text evidence="3">Belongs to the krueppel C2H2-type zinc-finger protein family.</text>
</comment>
<feature type="domain" description="C2H2-type" evidence="15">
    <location>
        <begin position="249"/>
        <end position="271"/>
    </location>
</feature>
<dbReference type="FunFam" id="3.30.160.60:FF:000771">
    <property type="entry name" value="zinc finger protein 648"/>
    <property type="match status" value="1"/>
</dbReference>
<dbReference type="AlphaFoldDB" id="A0AAN7WQE8"/>
<comment type="subcellular location">
    <subcellularLocation>
        <location evidence="2">Nucleus</location>
    </subcellularLocation>
</comment>
<comment type="function">
    <text evidence="1">May be involved in transcriptional regulation.</text>
</comment>
<dbReference type="GO" id="GO:0000981">
    <property type="term" value="F:DNA-binding transcription factor activity, RNA polymerase II-specific"/>
    <property type="evidence" value="ECO:0007669"/>
    <property type="project" value="TreeGrafter"/>
</dbReference>
<evidence type="ECO:0000256" key="2">
    <source>
        <dbReference type="ARBA" id="ARBA00004123"/>
    </source>
</evidence>
<name>A0AAN7WQE8_9SACH</name>
<proteinExistence type="inferred from homology"/>
<dbReference type="Gene3D" id="3.30.160.60">
    <property type="entry name" value="Classic Zinc Finger"/>
    <property type="match status" value="6"/>
</dbReference>
<dbReference type="Pfam" id="PF12874">
    <property type="entry name" value="zf-met"/>
    <property type="match status" value="1"/>
</dbReference>
<evidence type="ECO:0000256" key="9">
    <source>
        <dbReference type="ARBA" id="ARBA00023125"/>
    </source>
</evidence>
<keyword evidence="6 13" id="KW-0863">Zinc-finger</keyword>
<evidence type="ECO:0000313" key="17">
    <source>
        <dbReference type="Proteomes" id="UP001306508"/>
    </source>
</evidence>
<feature type="domain" description="C2H2-type" evidence="15">
    <location>
        <begin position="105"/>
        <end position="132"/>
    </location>
</feature>
<keyword evidence="9" id="KW-0238">DNA-binding</keyword>
<keyword evidence="10" id="KW-0804">Transcription</keyword>
<dbReference type="SMART" id="SM00355">
    <property type="entry name" value="ZnF_C2H2"/>
    <property type="match status" value="9"/>
</dbReference>
<feature type="domain" description="C2H2-type" evidence="15">
    <location>
        <begin position="281"/>
        <end position="305"/>
    </location>
</feature>
<dbReference type="GO" id="GO:0005634">
    <property type="term" value="C:nucleus"/>
    <property type="evidence" value="ECO:0007669"/>
    <property type="project" value="UniProtKB-SubCell"/>
</dbReference>
<dbReference type="PROSITE" id="PS00028">
    <property type="entry name" value="ZINC_FINGER_C2H2_1"/>
    <property type="match status" value="9"/>
</dbReference>
<evidence type="ECO:0000256" key="8">
    <source>
        <dbReference type="ARBA" id="ARBA00023015"/>
    </source>
</evidence>
<dbReference type="SUPFAM" id="SSF57667">
    <property type="entry name" value="beta-beta-alpha zinc fingers"/>
    <property type="match status" value="4"/>
</dbReference>
<keyword evidence="8" id="KW-0805">Transcription regulation</keyword>
<dbReference type="PROSITE" id="PS50157">
    <property type="entry name" value="ZINC_FINGER_C2H2_2"/>
    <property type="match status" value="8"/>
</dbReference>
<evidence type="ECO:0000256" key="13">
    <source>
        <dbReference type="PROSITE-ProRule" id="PRU00042"/>
    </source>
</evidence>
<evidence type="ECO:0000256" key="4">
    <source>
        <dbReference type="ARBA" id="ARBA00022723"/>
    </source>
</evidence>
<evidence type="ECO:0000256" key="7">
    <source>
        <dbReference type="ARBA" id="ARBA00022833"/>
    </source>
</evidence>
<gene>
    <name evidence="16" type="ORF">RI543_000754</name>
</gene>
<reference evidence="17" key="1">
    <citation type="submission" date="2023-07" db="EMBL/GenBank/DDBJ databases">
        <title>A draft genome of Kazachstania heterogenica Y-27499.</title>
        <authorList>
            <person name="Donic C."/>
            <person name="Kralova J.S."/>
            <person name="Fidel L."/>
            <person name="Ben-Dor S."/>
            <person name="Jung S."/>
        </authorList>
    </citation>
    <scope>NUCLEOTIDE SEQUENCE [LARGE SCALE GENOMIC DNA]</scope>
    <source>
        <strain evidence="17">Y27499</strain>
    </source>
</reference>
<evidence type="ECO:0000256" key="12">
    <source>
        <dbReference type="ARBA" id="ARBA00040434"/>
    </source>
</evidence>
<evidence type="ECO:0000256" key="14">
    <source>
        <dbReference type="SAM" id="MobiDB-lite"/>
    </source>
</evidence>
<evidence type="ECO:0000256" key="11">
    <source>
        <dbReference type="ARBA" id="ARBA00023242"/>
    </source>
</evidence>
<dbReference type="FunFam" id="3.30.160.60:FF:002391">
    <property type="entry name" value="Transcription factor IIIA"/>
    <property type="match status" value="1"/>
</dbReference>
<keyword evidence="5" id="KW-0677">Repeat</keyword>
<feature type="domain" description="C2H2-type" evidence="15">
    <location>
        <begin position="221"/>
        <end position="246"/>
    </location>
</feature>
<dbReference type="EMBL" id="JAWIZZ010000031">
    <property type="protein sequence ID" value="KAK5781572.1"/>
    <property type="molecule type" value="Genomic_DNA"/>
</dbReference>
<dbReference type="GO" id="GO:0000978">
    <property type="term" value="F:RNA polymerase II cis-regulatory region sequence-specific DNA binding"/>
    <property type="evidence" value="ECO:0007669"/>
    <property type="project" value="TreeGrafter"/>
</dbReference>
<protein>
    <recommendedName>
        <fullName evidence="12">Transcription factor IIIA</fullName>
    </recommendedName>
</protein>
<dbReference type="GO" id="GO:0008270">
    <property type="term" value="F:zinc ion binding"/>
    <property type="evidence" value="ECO:0007669"/>
    <property type="project" value="UniProtKB-KW"/>
</dbReference>
<evidence type="ECO:0000256" key="1">
    <source>
        <dbReference type="ARBA" id="ARBA00003767"/>
    </source>
</evidence>